<keyword evidence="2" id="KW-1185">Reference proteome</keyword>
<evidence type="ECO:0000313" key="1">
    <source>
        <dbReference type="EMBL" id="VCX04286.1"/>
    </source>
</evidence>
<dbReference type="EMBL" id="CYRY02029978">
    <property type="protein sequence ID" value="VCX04286.1"/>
    <property type="molecule type" value="Genomic_DNA"/>
</dbReference>
<name>A0A9X9Q3L3_GULGU</name>
<proteinExistence type="predicted"/>
<dbReference type="AlphaFoldDB" id="A0A9X9Q3L3"/>
<gene>
    <name evidence="1" type="ORF">BN2614_LOCUS4</name>
</gene>
<protein>
    <submittedName>
        <fullName evidence="1">Uncharacterized protein</fullName>
    </submittedName>
</protein>
<dbReference type="Proteomes" id="UP000269945">
    <property type="component" value="Unassembled WGS sequence"/>
</dbReference>
<reference evidence="1 2" key="1">
    <citation type="submission" date="2018-10" db="EMBL/GenBank/DDBJ databases">
        <authorList>
            <person name="Ekblom R."/>
            <person name="Jareborg N."/>
        </authorList>
    </citation>
    <scope>NUCLEOTIDE SEQUENCE [LARGE SCALE GENOMIC DNA]</scope>
    <source>
        <tissue evidence="1">Muscle</tissue>
    </source>
</reference>
<accession>A0A9X9Q3L3</accession>
<sequence>MMKKIEMSQYAKYACYFSWQNQDGKMSHGDLALFLLQENGSRWCLDQ</sequence>
<evidence type="ECO:0000313" key="2">
    <source>
        <dbReference type="Proteomes" id="UP000269945"/>
    </source>
</evidence>
<organism evidence="1 2">
    <name type="scientific">Gulo gulo</name>
    <name type="common">Wolverine</name>
    <name type="synonym">Gluton</name>
    <dbReference type="NCBI Taxonomy" id="48420"/>
    <lineage>
        <taxon>Eukaryota</taxon>
        <taxon>Metazoa</taxon>
        <taxon>Chordata</taxon>
        <taxon>Craniata</taxon>
        <taxon>Vertebrata</taxon>
        <taxon>Euteleostomi</taxon>
        <taxon>Mammalia</taxon>
        <taxon>Eutheria</taxon>
        <taxon>Laurasiatheria</taxon>
        <taxon>Carnivora</taxon>
        <taxon>Caniformia</taxon>
        <taxon>Musteloidea</taxon>
        <taxon>Mustelidae</taxon>
        <taxon>Guloninae</taxon>
        <taxon>Gulo</taxon>
    </lineage>
</organism>
<comment type="caution">
    <text evidence="1">The sequence shown here is derived from an EMBL/GenBank/DDBJ whole genome shotgun (WGS) entry which is preliminary data.</text>
</comment>